<evidence type="ECO:0000256" key="7">
    <source>
        <dbReference type="ARBA" id="ARBA00022824"/>
    </source>
</evidence>
<keyword evidence="6" id="KW-0152">Cholesterol biosynthesis</keyword>
<evidence type="ECO:0000313" key="23">
    <source>
        <dbReference type="EMBL" id="CAH0368493.1"/>
    </source>
</evidence>
<dbReference type="InterPro" id="IPR001171">
    <property type="entry name" value="ERG24_DHCR-like"/>
</dbReference>
<evidence type="ECO:0000256" key="9">
    <source>
        <dbReference type="ARBA" id="ARBA00022955"/>
    </source>
</evidence>
<evidence type="ECO:0000256" key="11">
    <source>
        <dbReference type="ARBA" id="ARBA00023002"/>
    </source>
</evidence>
<evidence type="ECO:0000256" key="20">
    <source>
        <dbReference type="SAM" id="MobiDB-lite"/>
    </source>
</evidence>
<evidence type="ECO:0000313" key="22">
    <source>
        <dbReference type="EMBL" id="CAE0693987.1"/>
    </source>
</evidence>
<feature type="transmembrane region" description="Helical" evidence="21">
    <location>
        <begin position="355"/>
        <end position="377"/>
    </location>
</feature>
<reference evidence="23" key="2">
    <citation type="submission" date="2021-11" db="EMBL/GenBank/DDBJ databases">
        <authorList>
            <consortium name="Genoscope - CEA"/>
            <person name="William W."/>
        </authorList>
    </citation>
    <scope>NUCLEOTIDE SEQUENCE</scope>
</reference>
<keyword evidence="15" id="KW-1207">Sterol metabolism</keyword>
<evidence type="ECO:0000256" key="3">
    <source>
        <dbReference type="ARBA" id="ARBA00022516"/>
    </source>
</evidence>
<dbReference type="OrthoDB" id="5326588at2759"/>
<keyword evidence="24" id="KW-1185">Reference proteome</keyword>
<keyword evidence="16" id="KW-0753">Steroid metabolism</keyword>
<evidence type="ECO:0000256" key="16">
    <source>
        <dbReference type="ARBA" id="ARBA00023221"/>
    </source>
</evidence>
<keyword evidence="4" id="KW-0153">Cholesterol metabolism</keyword>
<dbReference type="Proteomes" id="UP000789595">
    <property type="component" value="Unassembled WGS sequence"/>
</dbReference>
<evidence type="ECO:0000256" key="6">
    <source>
        <dbReference type="ARBA" id="ARBA00022778"/>
    </source>
</evidence>
<dbReference type="EMBL" id="CAKKNE010000002">
    <property type="protein sequence ID" value="CAH0368493.1"/>
    <property type="molecule type" value="Genomic_DNA"/>
</dbReference>
<dbReference type="PROSITE" id="PS01017">
    <property type="entry name" value="STEROL_REDUCT_1"/>
    <property type="match status" value="1"/>
</dbReference>
<sequence>MVATRARRASGEGTPRAAAPRRVSTRSTSPAPKKPAARARSPARKSSKNLKAPPAELSPYDMPPLEKFLRCVLLPLFLLVPCPLLVAVLAFATNSDATSPSIDGLASYVSENGVGGLLADSFDYVGIFGTAEAWKLLGYFNLAALILYYVPGKTKEGPRTATGHVPRYVDNGVAHCVLSSLLFVGGAYFEYYDAGILYDVFPGTIGALNAFGLVFCVFLYVKGLYAPSTADNGKSGGGLIFDYYWGTELYPRVFDIDIKKFVNCRFAMTYWQLAGLSFAYKSYTLHGRWDPGLVLAALSQYLYLVKFFAWEIGYMRSIDIIVDRAGFYETWGCLVWVPCVYTLHSRCGVRAPTGLSWLSAGIIFVVGLLGVGLNFWADAQRMRFRELNGKCKVWGRKPVYIKAKYVTADPATGTLTEHSSLLLASGWWGVARHLQYSFELTAAWSWGLLANPLVNGPLPLFYAAFLTILLIHRAHRDEEKCLKKYGAYYEDYMARVKYRIVPGVY</sequence>
<evidence type="ECO:0000256" key="1">
    <source>
        <dbReference type="ARBA" id="ARBA00004477"/>
    </source>
</evidence>
<feature type="compositionally biased region" description="Basic residues" evidence="20">
    <location>
        <begin position="35"/>
        <end position="48"/>
    </location>
</feature>
<keyword evidence="9" id="KW-0752">Steroid biosynthesis</keyword>
<feature type="transmembrane region" description="Helical" evidence="21">
    <location>
        <begin position="325"/>
        <end position="343"/>
    </location>
</feature>
<evidence type="ECO:0000256" key="18">
    <source>
        <dbReference type="ARBA" id="ARBA00039984"/>
    </source>
</evidence>
<evidence type="ECO:0000256" key="4">
    <source>
        <dbReference type="ARBA" id="ARBA00022548"/>
    </source>
</evidence>
<reference evidence="22" key="1">
    <citation type="submission" date="2021-01" db="EMBL/GenBank/DDBJ databases">
        <authorList>
            <person name="Corre E."/>
            <person name="Pelletier E."/>
            <person name="Niang G."/>
            <person name="Scheremetjew M."/>
            <person name="Finn R."/>
            <person name="Kale V."/>
            <person name="Holt S."/>
            <person name="Cochrane G."/>
            <person name="Meng A."/>
            <person name="Brown T."/>
            <person name="Cohen L."/>
        </authorList>
    </citation>
    <scope>NUCLEOTIDE SEQUENCE</scope>
    <source>
        <strain evidence="22">CCMP1756</strain>
    </source>
</reference>
<keyword evidence="7" id="KW-0256">Endoplasmic reticulum</keyword>
<dbReference type="GO" id="GO:0047598">
    <property type="term" value="F:7-dehydrocholesterol reductase activity"/>
    <property type="evidence" value="ECO:0007669"/>
    <property type="project" value="UniProtKB-EC"/>
</dbReference>
<evidence type="ECO:0000256" key="14">
    <source>
        <dbReference type="ARBA" id="ARBA00023136"/>
    </source>
</evidence>
<feature type="transmembrane region" description="Helical" evidence="21">
    <location>
        <begin position="133"/>
        <end position="151"/>
    </location>
</feature>
<keyword evidence="5 21" id="KW-0812">Transmembrane</keyword>
<keyword evidence="12" id="KW-0756">Sterol biosynthesis</keyword>
<evidence type="ECO:0000256" key="21">
    <source>
        <dbReference type="SAM" id="Phobius"/>
    </source>
</evidence>
<dbReference type="EMBL" id="HBIW01011031">
    <property type="protein sequence ID" value="CAE0693987.1"/>
    <property type="molecule type" value="Transcribed_RNA"/>
</dbReference>
<dbReference type="AlphaFoldDB" id="A0A7S3ZU09"/>
<dbReference type="InterPro" id="IPR018083">
    <property type="entry name" value="Sterol_reductase_CS"/>
</dbReference>
<feature type="transmembrane region" description="Helical" evidence="21">
    <location>
        <begin position="72"/>
        <end position="92"/>
    </location>
</feature>
<evidence type="ECO:0000256" key="2">
    <source>
        <dbReference type="ARBA" id="ARBA00005402"/>
    </source>
</evidence>
<keyword evidence="14 21" id="KW-0472">Membrane</keyword>
<evidence type="ECO:0000256" key="5">
    <source>
        <dbReference type="ARBA" id="ARBA00022692"/>
    </source>
</evidence>
<keyword evidence="11" id="KW-0560">Oxidoreductase</keyword>
<dbReference type="GO" id="GO:0005789">
    <property type="term" value="C:endoplasmic reticulum membrane"/>
    <property type="evidence" value="ECO:0007669"/>
    <property type="project" value="UniProtKB-SubCell"/>
</dbReference>
<keyword evidence="13" id="KW-0443">Lipid metabolism</keyword>
<keyword evidence="10 21" id="KW-1133">Transmembrane helix</keyword>
<dbReference type="GO" id="GO:0016132">
    <property type="term" value="P:brassinosteroid biosynthetic process"/>
    <property type="evidence" value="ECO:0007669"/>
    <property type="project" value="TreeGrafter"/>
</dbReference>
<proteinExistence type="inferred from homology"/>
<gene>
    <name evidence="22" type="ORF">PCAL00307_LOCUS9423</name>
    <name evidence="23" type="ORF">PECAL_2P15600</name>
</gene>
<evidence type="ECO:0000256" key="15">
    <source>
        <dbReference type="ARBA" id="ARBA00023166"/>
    </source>
</evidence>
<evidence type="ECO:0000256" key="12">
    <source>
        <dbReference type="ARBA" id="ARBA00023011"/>
    </source>
</evidence>
<dbReference type="GO" id="GO:0006695">
    <property type="term" value="P:cholesterol biosynthetic process"/>
    <property type="evidence" value="ECO:0007669"/>
    <property type="project" value="UniProtKB-KW"/>
</dbReference>
<dbReference type="PANTHER" id="PTHR21257:SF38">
    <property type="entry name" value="7-DEHYDROCHOLESTEROL REDUCTASE"/>
    <property type="match status" value="1"/>
</dbReference>
<evidence type="ECO:0000256" key="10">
    <source>
        <dbReference type="ARBA" id="ARBA00022989"/>
    </source>
</evidence>
<accession>A0A7S3ZU09</accession>
<feature type="transmembrane region" description="Helical" evidence="21">
    <location>
        <begin position="201"/>
        <end position="221"/>
    </location>
</feature>
<protein>
    <recommendedName>
        <fullName evidence="18">7-dehydrocholesterol reductase</fullName>
        <ecNumber evidence="17">1.3.1.21</ecNumber>
    </recommendedName>
    <alternativeName>
        <fullName evidence="19">Sterol Delta(7)-reductase</fullName>
    </alternativeName>
</protein>
<evidence type="ECO:0000256" key="19">
    <source>
        <dbReference type="ARBA" id="ARBA00042688"/>
    </source>
</evidence>
<dbReference type="Pfam" id="PF01222">
    <property type="entry name" value="ERG4_ERG24"/>
    <property type="match status" value="1"/>
</dbReference>
<name>A0A7S3ZU09_9STRA</name>
<organism evidence="22">
    <name type="scientific">Pelagomonas calceolata</name>
    <dbReference type="NCBI Taxonomy" id="35677"/>
    <lineage>
        <taxon>Eukaryota</taxon>
        <taxon>Sar</taxon>
        <taxon>Stramenopiles</taxon>
        <taxon>Ochrophyta</taxon>
        <taxon>Pelagophyceae</taxon>
        <taxon>Pelagomonadales</taxon>
        <taxon>Pelagomonadaceae</taxon>
        <taxon>Pelagomonas</taxon>
    </lineage>
</organism>
<evidence type="ECO:0000256" key="8">
    <source>
        <dbReference type="ARBA" id="ARBA00022857"/>
    </source>
</evidence>
<keyword evidence="3" id="KW-0444">Lipid biosynthesis</keyword>
<feature type="transmembrane region" description="Helical" evidence="21">
    <location>
        <begin position="172"/>
        <end position="189"/>
    </location>
</feature>
<dbReference type="PANTHER" id="PTHR21257">
    <property type="entry name" value="DELTA(14)-STEROL REDUCTASE"/>
    <property type="match status" value="1"/>
</dbReference>
<keyword evidence="8" id="KW-0521">NADP</keyword>
<dbReference type="EC" id="1.3.1.21" evidence="17"/>
<evidence type="ECO:0000256" key="13">
    <source>
        <dbReference type="ARBA" id="ARBA00023098"/>
    </source>
</evidence>
<evidence type="ECO:0000256" key="17">
    <source>
        <dbReference type="ARBA" id="ARBA00038851"/>
    </source>
</evidence>
<comment type="similarity">
    <text evidence="2">Belongs to the ERG4/ERG24 family.</text>
</comment>
<dbReference type="Gene3D" id="1.20.120.1630">
    <property type="match status" value="1"/>
</dbReference>
<comment type="subcellular location">
    <subcellularLocation>
        <location evidence="1">Endoplasmic reticulum membrane</location>
        <topology evidence="1">Multi-pass membrane protein</topology>
    </subcellularLocation>
</comment>
<feature type="region of interest" description="Disordered" evidence="20">
    <location>
        <begin position="1"/>
        <end position="56"/>
    </location>
</feature>
<evidence type="ECO:0000313" key="24">
    <source>
        <dbReference type="Proteomes" id="UP000789595"/>
    </source>
</evidence>